<dbReference type="Proteomes" id="UP000762676">
    <property type="component" value="Unassembled WGS sequence"/>
</dbReference>
<evidence type="ECO:0000256" key="1">
    <source>
        <dbReference type="SAM" id="MobiDB-lite"/>
    </source>
</evidence>
<gene>
    <name evidence="2" type="ORF">ElyMa_000107400</name>
</gene>
<protein>
    <recommendedName>
        <fullName evidence="4">Secreted protein</fullName>
    </recommendedName>
</protein>
<comment type="caution">
    <text evidence="2">The sequence shown here is derived from an EMBL/GenBank/DDBJ whole genome shotgun (WGS) entry which is preliminary data.</text>
</comment>
<keyword evidence="3" id="KW-1185">Reference proteome</keyword>
<dbReference type="EMBL" id="BMAT01000203">
    <property type="protein sequence ID" value="GFR61582.1"/>
    <property type="molecule type" value="Genomic_DNA"/>
</dbReference>
<accession>A0AAV4EKG9</accession>
<reference evidence="2 3" key="1">
    <citation type="journal article" date="2021" name="Elife">
        <title>Chloroplast acquisition without the gene transfer in kleptoplastic sea slugs, Plakobranchus ocellatus.</title>
        <authorList>
            <person name="Maeda T."/>
            <person name="Takahashi S."/>
            <person name="Yoshida T."/>
            <person name="Shimamura S."/>
            <person name="Takaki Y."/>
            <person name="Nagai Y."/>
            <person name="Toyoda A."/>
            <person name="Suzuki Y."/>
            <person name="Arimoto A."/>
            <person name="Ishii H."/>
            <person name="Satoh N."/>
            <person name="Nishiyama T."/>
            <person name="Hasebe M."/>
            <person name="Maruyama T."/>
            <person name="Minagawa J."/>
            <person name="Obokata J."/>
            <person name="Shigenobu S."/>
        </authorList>
    </citation>
    <scope>NUCLEOTIDE SEQUENCE [LARGE SCALE GENOMIC DNA]</scope>
</reference>
<evidence type="ECO:0000313" key="2">
    <source>
        <dbReference type="EMBL" id="GFR61582.1"/>
    </source>
</evidence>
<evidence type="ECO:0008006" key="4">
    <source>
        <dbReference type="Google" id="ProtNLM"/>
    </source>
</evidence>
<proteinExistence type="predicted"/>
<feature type="region of interest" description="Disordered" evidence="1">
    <location>
        <begin position="109"/>
        <end position="141"/>
    </location>
</feature>
<dbReference type="AlphaFoldDB" id="A0AAV4EKG9"/>
<name>A0AAV4EKG9_9GAST</name>
<organism evidence="2 3">
    <name type="scientific">Elysia marginata</name>
    <dbReference type="NCBI Taxonomy" id="1093978"/>
    <lineage>
        <taxon>Eukaryota</taxon>
        <taxon>Metazoa</taxon>
        <taxon>Spiralia</taxon>
        <taxon>Lophotrochozoa</taxon>
        <taxon>Mollusca</taxon>
        <taxon>Gastropoda</taxon>
        <taxon>Heterobranchia</taxon>
        <taxon>Euthyneura</taxon>
        <taxon>Panpulmonata</taxon>
        <taxon>Sacoglossa</taxon>
        <taxon>Placobranchoidea</taxon>
        <taxon>Plakobranchidae</taxon>
        <taxon>Elysia</taxon>
    </lineage>
</organism>
<evidence type="ECO:0000313" key="3">
    <source>
        <dbReference type="Proteomes" id="UP000762676"/>
    </source>
</evidence>
<feature type="compositionally biased region" description="Polar residues" evidence="1">
    <location>
        <begin position="109"/>
        <end position="119"/>
    </location>
</feature>
<sequence>MSVCTKLSLRVLYWPCILLKRPCTASFTGSSYTELSGQLSVERLTWKADRAAKVTDWTTASRHPDCHLSRRHMTGRDPCPYPFIARPLCGQSERVVSSAIPLLAWGTINQNNGQRSHTPQARKPGLGDLPTIQRPATVTDQ</sequence>